<dbReference type="PANTHER" id="PTHR10937">
    <property type="entry name" value="GLUCOSAMINE--FRUCTOSE-6-PHOSPHATE AMINOTRANSFERASE, ISOMERIZING"/>
    <property type="match status" value="1"/>
</dbReference>
<evidence type="ECO:0000313" key="13">
    <source>
        <dbReference type="EMBL" id="MBZ0156210.1"/>
    </source>
</evidence>
<reference evidence="13" key="2">
    <citation type="submission" date="2021-08" db="EMBL/GenBank/DDBJ databases">
        <authorList>
            <person name="Dalcin Martins P."/>
        </authorList>
    </citation>
    <scope>NUCLEOTIDE SEQUENCE</scope>
    <source>
        <strain evidence="13">MAG_39</strain>
    </source>
</reference>
<gene>
    <name evidence="10 13" type="primary">glmS</name>
    <name evidence="13" type="ORF">K8I29_08385</name>
</gene>
<comment type="subunit">
    <text evidence="10">Homodimer.</text>
</comment>
<dbReference type="InterPro" id="IPR035466">
    <property type="entry name" value="GlmS/AgaS_SIS"/>
</dbReference>
<feature type="domain" description="SIS" evidence="12">
    <location>
        <begin position="286"/>
        <end position="426"/>
    </location>
</feature>
<comment type="function">
    <text evidence="10">Catalyzes the first step in hexosamine metabolism, converting fructose-6P into glucosamine-6P using glutamine as a nitrogen source.</text>
</comment>
<reference evidence="13" key="1">
    <citation type="journal article" date="2021" name="bioRxiv">
        <title>Unraveling nitrogen, sulfur and carbon metabolic pathways and microbial community transcriptional responses to substrate deprivation and toxicity stresses in a bioreactor mimicking anoxic brackish coastal sediment conditions.</title>
        <authorList>
            <person name="Martins P.D."/>
            <person name="Echeveste M.J."/>
            <person name="Arshad A."/>
            <person name="Kurth J."/>
            <person name="Ouboter H."/>
            <person name="Jetten M.S.M."/>
            <person name="Welte C.U."/>
        </authorList>
    </citation>
    <scope>NUCLEOTIDE SEQUENCE</scope>
    <source>
        <strain evidence="13">MAG_39</strain>
    </source>
</reference>
<dbReference type="GO" id="GO:0005829">
    <property type="term" value="C:cytosol"/>
    <property type="evidence" value="ECO:0007669"/>
    <property type="project" value="TreeGrafter"/>
</dbReference>
<evidence type="ECO:0000313" key="14">
    <source>
        <dbReference type="Proteomes" id="UP000705867"/>
    </source>
</evidence>
<dbReference type="InterPro" id="IPR005855">
    <property type="entry name" value="GFAT"/>
</dbReference>
<comment type="catalytic activity">
    <reaction evidence="1 10">
        <text>D-fructose 6-phosphate + L-glutamine = D-glucosamine 6-phosphate + L-glutamate</text>
        <dbReference type="Rhea" id="RHEA:13237"/>
        <dbReference type="ChEBI" id="CHEBI:29985"/>
        <dbReference type="ChEBI" id="CHEBI:58359"/>
        <dbReference type="ChEBI" id="CHEBI:58725"/>
        <dbReference type="ChEBI" id="CHEBI:61527"/>
        <dbReference type="EC" id="2.6.1.16"/>
    </reaction>
</comment>
<comment type="subcellular location">
    <subcellularLocation>
        <location evidence="2 10">Cytoplasm</location>
    </subcellularLocation>
</comment>
<name>A0A953M179_9BACT</name>
<evidence type="ECO:0000256" key="10">
    <source>
        <dbReference type="HAMAP-Rule" id="MF_00164"/>
    </source>
</evidence>
<keyword evidence="6 10" id="KW-0032">Aminotransferase</keyword>
<dbReference type="InterPro" id="IPR001347">
    <property type="entry name" value="SIS_dom"/>
</dbReference>
<dbReference type="PANTHER" id="PTHR10937:SF0">
    <property type="entry name" value="GLUTAMINE--FRUCTOSE-6-PHOSPHATE TRANSAMINASE (ISOMERIZING)"/>
    <property type="match status" value="1"/>
</dbReference>
<dbReference type="GO" id="GO:0006487">
    <property type="term" value="P:protein N-linked glycosylation"/>
    <property type="evidence" value="ECO:0007669"/>
    <property type="project" value="TreeGrafter"/>
</dbReference>
<evidence type="ECO:0000259" key="11">
    <source>
        <dbReference type="PROSITE" id="PS51278"/>
    </source>
</evidence>
<dbReference type="FunFam" id="3.40.50.10490:FF:000002">
    <property type="entry name" value="Glutamine--fructose-6-phosphate aminotransferase [isomerizing]"/>
    <property type="match status" value="1"/>
</dbReference>
<dbReference type="AlphaFoldDB" id="A0A953M179"/>
<comment type="caution">
    <text evidence="13">The sequence shown here is derived from an EMBL/GenBank/DDBJ whole genome shotgun (WGS) entry which is preliminary data.</text>
</comment>
<evidence type="ECO:0000256" key="8">
    <source>
        <dbReference type="ARBA" id="ARBA00022737"/>
    </source>
</evidence>
<dbReference type="InterPro" id="IPR017932">
    <property type="entry name" value="GATase_2_dom"/>
</dbReference>
<evidence type="ECO:0000256" key="1">
    <source>
        <dbReference type="ARBA" id="ARBA00001031"/>
    </source>
</evidence>
<evidence type="ECO:0000256" key="5">
    <source>
        <dbReference type="ARBA" id="ARBA00022490"/>
    </source>
</evidence>
<dbReference type="Proteomes" id="UP000705867">
    <property type="component" value="Unassembled WGS sequence"/>
</dbReference>
<dbReference type="Pfam" id="PF13522">
    <property type="entry name" value="GATase_6"/>
    <property type="match status" value="1"/>
</dbReference>
<dbReference type="PROSITE" id="PS51464">
    <property type="entry name" value="SIS"/>
    <property type="match status" value="2"/>
</dbReference>
<dbReference type="InterPro" id="IPR047084">
    <property type="entry name" value="GFAT_N"/>
</dbReference>
<dbReference type="InterPro" id="IPR035490">
    <property type="entry name" value="GlmS/FrlB_SIS"/>
</dbReference>
<dbReference type="GO" id="GO:0046349">
    <property type="term" value="P:amino sugar biosynthetic process"/>
    <property type="evidence" value="ECO:0007669"/>
    <property type="project" value="UniProtKB-ARBA"/>
</dbReference>
<dbReference type="GO" id="GO:0004360">
    <property type="term" value="F:glutamine-fructose-6-phosphate transaminase (isomerizing) activity"/>
    <property type="evidence" value="ECO:0007669"/>
    <property type="project" value="UniProtKB-UniRule"/>
</dbReference>
<feature type="domain" description="SIS" evidence="12">
    <location>
        <begin position="459"/>
        <end position="599"/>
    </location>
</feature>
<feature type="domain" description="Glutamine amidotransferase type-2" evidence="11">
    <location>
        <begin position="2"/>
        <end position="217"/>
    </location>
</feature>
<dbReference type="GO" id="GO:0006047">
    <property type="term" value="P:UDP-N-acetylglucosamine metabolic process"/>
    <property type="evidence" value="ECO:0007669"/>
    <property type="project" value="TreeGrafter"/>
</dbReference>
<evidence type="ECO:0000256" key="7">
    <source>
        <dbReference type="ARBA" id="ARBA00022679"/>
    </source>
</evidence>
<dbReference type="EMBL" id="JAIOIV010000072">
    <property type="protein sequence ID" value="MBZ0156210.1"/>
    <property type="molecule type" value="Genomic_DNA"/>
</dbReference>
<dbReference type="CDD" id="cd00714">
    <property type="entry name" value="GFAT"/>
    <property type="match status" value="1"/>
</dbReference>
<feature type="active site" description="For Fru-6P isomerization activity" evidence="10">
    <location>
        <position position="604"/>
    </location>
</feature>
<dbReference type="NCBIfam" id="TIGR01135">
    <property type="entry name" value="glmS"/>
    <property type="match status" value="1"/>
</dbReference>
<dbReference type="NCBIfam" id="NF001484">
    <property type="entry name" value="PRK00331.1"/>
    <property type="match status" value="1"/>
</dbReference>
<keyword evidence="8" id="KW-0677">Repeat</keyword>
<dbReference type="Gene3D" id="3.60.20.10">
    <property type="entry name" value="Glutamine Phosphoribosylpyrophosphate, subunit 1, domain 1"/>
    <property type="match status" value="1"/>
</dbReference>
<dbReference type="Gene3D" id="3.40.50.10490">
    <property type="entry name" value="Glucose-6-phosphate isomerase like protein, domain 1"/>
    <property type="match status" value="2"/>
</dbReference>
<evidence type="ECO:0000259" key="12">
    <source>
        <dbReference type="PROSITE" id="PS51464"/>
    </source>
</evidence>
<feature type="active site" description="Nucleophile; for GATase activity" evidence="10">
    <location>
        <position position="2"/>
    </location>
</feature>
<keyword evidence="7 10" id="KW-0808">Transferase</keyword>
<dbReference type="InterPro" id="IPR046348">
    <property type="entry name" value="SIS_dom_sf"/>
</dbReference>
<dbReference type="SUPFAM" id="SSF53697">
    <property type="entry name" value="SIS domain"/>
    <property type="match status" value="1"/>
</dbReference>
<evidence type="ECO:0000256" key="4">
    <source>
        <dbReference type="ARBA" id="ARBA00016090"/>
    </source>
</evidence>
<dbReference type="PROSITE" id="PS51278">
    <property type="entry name" value="GATASE_TYPE_2"/>
    <property type="match status" value="1"/>
</dbReference>
<dbReference type="FunFam" id="3.40.50.10490:FF:000001">
    <property type="entry name" value="Glutamine--fructose-6-phosphate aminotransferase [isomerizing]"/>
    <property type="match status" value="1"/>
</dbReference>
<dbReference type="CDD" id="cd05008">
    <property type="entry name" value="SIS_GlmS_GlmD_1"/>
    <property type="match status" value="1"/>
</dbReference>
<evidence type="ECO:0000256" key="9">
    <source>
        <dbReference type="ARBA" id="ARBA00022962"/>
    </source>
</evidence>
<dbReference type="GO" id="GO:0006002">
    <property type="term" value="P:fructose 6-phosphate metabolic process"/>
    <property type="evidence" value="ECO:0007669"/>
    <property type="project" value="TreeGrafter"/>
</dbReference>
<dbReference type="FunFam" id="3.60.20.10:FF:000006">
    <property type="entry name" value="Glutamine--fructose-6-phosphate aminotransferase [isomerizing]"/>
    <property type="match status" value="1"/>
</dbReference>
<dbReference type="SUPFAM" id="SSF56235">
    <property type="entry name" value="N-terminal nucleophile aminohydrolases (Ntn hydrolases)"/>
    <property type="match status" value="1"/>
</dbReference>
<keyword evidence="5 10" id="KW-0963">Cytoplasm</keyword>
<proteinExistence type="inferred from homology"/>
<dbReference type="GO" id="GO:0005975">
    <property type="term" value="P:carbohydrate metabolic process"/>
    <property type="evidence" value="ECO:0007669"/>
    <property type="project" value="UniProtKB-UniRule"/>
</dbReference>
<evidence type="ECO:0000256" key="2">
    <source>
        <dbReference type="ARBA" id="ARBA00004496"/>
    </source>
</evidence>
<dbReference type="EC" id="2.6.1.16" evidence="3 10"/>
<dbReference type="GO" id="GO:0097367">
    <property type="term" value="F:carbohydrate derivative binding"/>
    <property type="evidence" value="ECO:0007669"/>
    <property type="project" value="InterPro"/>
</dbReference>
<dbReference type="CDD" id="cd05009">
    <property type="entry name" value="SIS_GlmS_GlmD_2"/>
    <property type="match status" value="1"/>
</dbReference>
<feature type="initiator methionine" description="Removed" evidence="10">
    <location>
        <position position="1"/>
    </location>
</feature>
<organism evidence="13 14">
    <name type="scientific">Candidatus Nitrobium versatile</name>
    <dbReference type="NCBI Taxonomy" id="2884831"/>
    <lineage>
        <taxon>Bacteria</taxon>
        <taxon>Pseudomonadati</taxon>
        <taxon>Nitrospirota</taxon>
        <taxon>Nitrospiria</taxon>
        <taxon>Nitrospirales</taxon>
        <taxon>Nitrospiraceae</taxon>
        <taxon>Candidatus Nitrobium</taxon>
    </lineage>
</organism>
<keyword evidence="9" id="KW-0315">Glutamine amidotransferase</keyword>
<evidence type="ECO:0000256" key="6">
    <source>
        <dbReference type="ARBA" id="ARBA00022576"/>
    </source>
</evidence>
<evidence type="ECO:0000256" key="3">
    <source>
        <dbReference type="ARBA" id="ARBA00012916"/>
    </source>
</evidence>
<dbReference type="Pfam" id="PF01380">
    <property type="entry name" value="SIS"/>
    <property type="match status" value="2"/>
</dbReference>
<dbReference type="InterPro" id="IPR029055">
    <property type="entry name" value="Ntn_hydrolases_N"/>
</dbReference>
<accession>A0A953M179</accession>
<dbReference type="HAMAP" id="MF_00164">
    <property type="entry name" value="GlmS"/>
    <property type="match status" value="1"/>
</dbReference>
<sequence length="609" mass="65772">MCGIVGYVGKRISLPVLIDGLKRLEYRGYDSAGIAYQNGKGLEIRKTSGRIRDLEMLLPDPVPDARAGLGHTRWATHGAPSSANAHPHSAGGVAVVHNGIIENYRELKEALMAEGHRFASETDTEVIPQLIAKYLKEGLSLPEALRKSVGHLRGSYAIGVMSEQHPATLFAVRNGSPLIIGIGKGELLFASDIPAMLPYTNRFILMEDGQLCILNESGITLEQIERREAVPLEGRIMEVDWTASMVEKNEFECYMLKEIHEQPVTVAETLGERIDPAGTFSLKSGPVSSMAEGLRRLQIVACGTSYHAGLVGRYLIESLAHLPVEVEIASEYRYRKPLIEEGTLFISITQSGETADTLAAQREAKRRGARTLTLCNVKGSTAAREADYVLYTKAGPEIGVASTKAFTAQMAVLYLLAVDLGVHRGVLDREEANTLIAHLSGIPALIQAVLGQGSAIESLARTIVNAKDLLYLGRGLNYPIALEGALKLKEISYLHAEGYAAGEMKHGPIALIEKGVPVIVVAPDDDLFEKVLSNIEEAKARGGRVLAVTDAPGVLLSKADAVIEIPSVPPLLSPFLTVIPLQLLAYHVARLRGCDVDQPRNLAKSVTVE</sequence>
<protein>
    <recommendedName>
        <fullName evidence="4 10">Glutamine--fructose-6-phosphate aminotransferase [isomerizing]</fullName>
        <ecNumber evidence="3 10">2.6.1.16</ecNumber>
    </recommendedName>
    <alternativeName>
        <fullName evidence="10">D-fructose-6-phosphate amidotransferase</fullName>
    </alternativeName>
    <alternativeName>
        <fullName evidence="10">GFAT</fullName>
    </alternativeName>
    <alternativeName>
        <fullName evidence="10">Glucosamine-6-phosphate synthase</fullName>
    </alternativeName>
    <alternativeName>
        <fullName evidence="10">Hexosephosphate aminotransferase</fullName>
    </alternativeName>
    <alternativeName>
        <fullName evidence="10">L-glutamine--D-fructose-6-phosphate amidotransferase</fullName>
    </alternativeName>
</protein>